<organism evidence="7 8">
    <name type="scientific">Branchiostoma floridae</name>
    <name type="common">Florida lancelet</name>
    <name type="synonym">Amphioxus</name>
    <dbReference type="NCBI Taxonomy" id="7739"/>
    <lineage>
        <taxon>Eukaryota</taxon>
        <taxon>Metazoa</taxon>
        <taxon>Chordata</taxon>
        <taxon>Cephalochordata</taxon>
        <taxon>Leptocardii</taxon>
        <taxon>Amphioxiformes</taxon>
        <taxon>Branchiostomatidae</taxon>
        <taxon>Branchiostoma</taxon>
    </lineage>
</organism>
<dbReference type="RefSeq" id="XP_035660805.1">
    <property type="nucleotide sequence ID" value="XM_035804912.1"/>
</dbReference>
<sequence length="178" mass="19699">MGDLKEELTCPVCLELFTCPIQLPCHHNLCRRCAEDVLHPETDSSRDDGEVAALSAAGAPSPEDTPDTFPCPICHDEVSLDGRGLDGLKKDLLLQHIVDRYVAQKKKDEKIPCQLCKRPAKMAAKSCLECKVSYCEQCLAVTHPNHAPFTEHELVDPRTTFDEVSIASFLATPQERSL</sequence>
<reference evidence="8" key="2">
    <citation type="submission" date="2025-08" db="UniProtKB">
        <authorList>
            <consortium name="RefSeq"/>
        </authorList>
    </citation>
    <scope>IDENTIFICATION</scope>
    <source>
        <strain evidence="8">S238N-H82</strain>
        <tissue evidence="8">Testes</tissue>
    </source>
</reference>
<evidence type="ECO:0000256" key="3">
    <source>
        <dbReference type="ARBA" id="ARBA00022833"/>
    </source>
</evidence>
<gene>
    <name evidence="8" type="primary">LOC118405414</name>
</gene>
<accession>A0A9J7HJM3</accession>
<dbReference type="SMART" id="SM00184">
    <property type="entry name" value="RING"/>
    <property type="match status" value="1"/>
</dbReference>
<name>A0A9J7HJM3_BRAFL</name>
<evidence type="ECO:0000256" key="2">
    <source>
        <dbReference type="ARBA" id="ARBA00022771"/>
    </source>
</evidence>
<evidence type="ECO:0000313" key="8">
    <source>
        <dbReference type="RefSeq" id="XP_035660805.1"/>
    </source>
</evidence>
<evidence type="ECO:0000259" key="6">
    <source>
        <dbReference type="PROSITE" id="PS50089"/>
    </source>
</evidence>
<dbReference type="Gene3D" id="4.10.830.40">
    <property type="match status" value="1"/>
</dbReference>
<dbReference type="InterPro" id="IPR013083">
    <property type="entry name" value="Znf_RING/FYVE/PHD"/>
</dbReference>
<dbReference type="Proteomes" id="UP000001554">
    <property type="component" value="Chromosome 18"/>
</dbReference>
<dbReference type="InterPro" id="IPR027370">
    <property type="entry name" value="Znf-RING_euk"/>
</dbReference>
<dbReference type="GeneID" id="118405414"/>
<evidence type="ECO:0000256" key="5">
    <source>
        <dbReference type="SAM" id="MobiDB-lite"/>
    </source>
</evidence>
<dbReference type="Pfam" id="PF13445">
    <property type="entry name" value="zf-RING_UBOX"/>
    <property type="match status" value="1"/>
</dbReference>
<keyword evidence="7" id="KW-1185">Reference proteome</keyword>
<dbReference type="PANTHER" id="PTHR25462">
    <property type="entry name" value="BONUS, ISOFORM C-RELATED"/>
    <property type="match status" value="1"/>
</dbReference>
<feature type="region of interest" description="Disordered" evidence="5">
    <location>
        <begin position="41"/>
        <end position="66"/>
    </location>
</feature>
<keyword evidence="1" id="KW-0479">Metal-binding</keyword>
<dbReference type="InterPro" id="IPR001841">
    <property type="entry name" value="Znf_RING"/>
</dbReference>
<dbReference type="PROSITE" id="PS00518">
    <property type="entry name" value="ZF_RING_1"/>
    <property type="match status" value="1"/>
</dbReference>
<dbReference type="Gene3D" id="3.30.40.10">
    <property type="entry name" value="Zinc/RING finger domain, C3HC4 (zinc finger)"/>
    <property type="match status" value="1"/>
</dbReference>
<dbReference type="Pfam" id="PF22586">
    <property type="entry name" value="ANCHR-like_BBOX"/>
    <property type="match status" value="1"/>
</dbReference>
<dbReference type="AlphaFoldDB" id="A0A9J7HJM3"/>
<proteinExistence type="predicted"/>
<dbReference type="GO" id="GO:0008270">
    <property type="term" value="F:zinc ion binding"/>
    <property type="evidence" value="ECO:0007669"/>
    <property type="project" value="UniProtKB-KW"/>
</dbReference>
<evidence type="ECO:0000313" key="7">
    <source>
        <dbReference type="Proteomes" id="UP000001554"/>
    </source>
</evidence>
<keyword evidence="2 4" id="KW-0863">Zinc-finger</keyword>
<dbReference type="PROSITE" id="PS50089">
    <property type="entry name" value="ZF_RING_2"/>
    <property type="match status" value="1"/>
</dbReference>
<evidence type="ECO:0000256" key="1">
    <source>
        <dbReference type="ARBA" id="ARBA00022723"/>
    </source>
</evidence>
<protein>
    <submittedName>
        <fullName evidence="8">E3 ubiquitin-protein ligase Midline-1-like</fullName>
    </submittedName>
</protein>
<feature type="domain" description="RING-type" evidence="6">
    <location>
        <begin position="10"/>
        <end position="75"/>
    </location>
</feature>
<dbReference type="OrthoDB" id="4788989at2759"/>
<evidence type="ECO:0000256" key="4">
    <source>
        <dbReference type="PROSITE-ProRule" id="PRU00175"/>
    </source>
</evidence>
<dbReference type="OMA" id="HAPFTEH"/>
<dbReference type="PANTHER" id="PTHR25462:SF306">
    <property type="entry name" value="TRIPARTITE MOTIF CONTAINING 9"/>
    <property type="match status" value="1"/>
</dbReference>
<dbReference type="InterPro" id="IPR017907">
    <property type="entry name" value="Znf_RING_CS"/>
</dbReference>
<dbReference type="InterPro" id="IPR047153">
    <property type="entry name" value="TRIM45/56/19-like"/>
</dbReference>
<dbReference type="KEGG" id="bfo:118405414"/>
<dbReference type="CDD" id="cd19801">
    <property type="entry name" value="Bbox1_MID"/>
    <property type="match status" value="1"/>
</dbReference>
<keyword evidence="3" id="KW-0862">Zinc</keyword>
<reference evidence="7" key="1">
    <citation type="journal article" date="2020" name="Nat. Ecol. Evol.">
        <title>Deeply conserved synteny resolves early events in vertebrate evolution.</title>
        <authorList>
            <person name="Simakov O."/>
            <person name="Marletaz F."/>
            <person name="Yue J.X."/>
            <person name="O'Connell B."/>
            <person name="Jenkins J."/>
            <person name="Brandt A."/>
            <person name="Calef R."/>
            <person name="Tung C.H."/>
            <person name="Huang T.K."/>
            <person name="Schmutz J."/>
            <person name="Satoh N."/>
            <person name="Yu J.K."/>
            <person name="Putnam N.H."/>
            <person name="Green R.E."/>
            <person name="Rokhsar D.S."/>
        </authorList>
    </citation>
    <scope>NUCLEOTIDE SEQUENCE [LARGE SCALE GENOMIC DNA]</scope>
    <source>
        <strain evidence="7">S238N-H82</strain>
    </source>
</reference>
<dbReference type="SUPFAM" id="SSF57850">
    <property type="entry name" value="RING/U-box"/>
    <property type="match status" value="1"/>
</dbReference>